<geneLocation type="plasmid" evidence="1 2">
    <name>P1</name>
</geneLocation>
<dbReference type="KEGG" id="dgo:DGo_PA0219"/>
<dbReference type="EMBL" id="CP002192">
    <property type="protein sequence ID" value="AFD27105.1"/>
    <property type="molecule type" value="Genomic_DNA"/>
</dbReference>
<accession>H8H053</accession>
<dbReference type="HOGENOM" id="CLU_2034233_0_0_0"/>
<proteinExistence type="predicted"/>
<gene>
    <name evidence="1" type="ordered locus">DGo_PA0219</name>
</gene>
<evidence type="ECO:0000313" key="2">
    <source>
        <dbReference type="Proteomes" id="UP000007575"/>
    </source>
</evidence>
<protein>
    <submittedName>
        <fullName evidence="1">Uncharacterized protein</fullName>
    </submittedName>
</protein>
<reference evidence="1 2" key="1">
    <citation type="journal article" date="2012" name="PLoS ONE">
        <title>Genome sequence and transcriptome analysis of the radioresistant bacterium Deinococcus gobiensis: insights into the extreme environmental adaptations.</title>
        <authorList>
            <person name="Yuan M."/>
            <person name="Chen M."/>
            <person name="Zhang W."/>
            <person name="Lu W."/>
            <person name="Wang J."/>
            <person name="Yang M."/>
            <person name="Zhao P."/>
            <person name="Tang R."/>
            <person name="Li X."/>
            <person name="Hao Y."/>
            <person name="Zhou Z."/>
            <person name="Zhan Y."/>
            <person name="Yu H."/>
            <person name="Teng C."/>
            <person name="Yan Y."/>
            <person name="Ping S."/>
            <person name="Wang Y."/>
            <person name="Lin M."/>
        </authorList>
    </citation>
    <scope>NUCLEOTIDE SEQUENCE [LARGE SCALE GENOMIC DNA]</scope>
    <source>
        <strain evidence="2">DSM 21396 / JCM 16679 / CGMCC 1.7299 / I-0</strain>
        <plasmid evidence="1">P1</plasmid>
    </source>
</reference>
<organism evidence="1 2">
    <name type="scientific">Deinococcus gobiensis (strain DSM 21396 / JCM 16679 / CGMCC 1.7299 / I-0)</name>
    <dbReference type="NCBI Taxonomy" id="745776"/>
    <lineage>
        <taxon>Bacteria</taxon>
        <taxon>Thermotogati</taxon>
        <taxon>Deinococcota</taxon>
        <taxon>Deinococci</taxon>
        <taxon>Deinococcales</taxon>
        <taxon>Deinococcaceae</taxon>
        <taxon>Deinococcus</taxon>
    </lineage>
</organism>
<keyword evidence="1" id="KW-0614">Plasmid</keyword>
<dbReference type="Proteomes" id="UP000007575">
    <property type="component" value="Plasmid P1"/>
</dbReference>
<dbReference type="PATRIC" id="fig|745776.4.peg.3259"/>
<dbReference type="AlphaFoldDB" id="H8H053"/>
<keyword evidence="2" id="KW-1185">Reference proteome</keyword>
<dbReference type="RefSeq" id="WP_014695623.1">
    <property type="nucleotide sequence ID" value="NC_017805.1"/>
</dbReference>
<name>H8H053_DEIGI</name>
<sequence>MRSSDPEASPNPHLLALEDIEALLSRSAVLHWEIGARSRIMNLHDGDDVGGIQTEDLLACLPGRYRSLAVRSMIRLFLRGGFLDFEGPLTLASGKVLWVQLTAYRTLAGGPPRNCAGCCAT</sequence>
<evidence type="ECO:0000313" key="1">
    <source>
        <dbReference type="EMBL" id="AFD27105.1"/>
    </source>
</evidence>